<name>A0A0B5AIU6_9BACL</name>
<feature type="binding site" evidence="10">
    <location>
        <position position="460"/>
    </location>
    <ligand>
        <name>L-homocysteine</name>
        <dbReference type="ChEBI" id="CHEBI:58199"/>
    </ligand>
</feature>
<feature type="binding site" evidence="10 11">
    <location>
        <begin position="407"/>
        <end position="409"/>
    </location>
    <ligand>
        <name>L-homocysteine</name>
        <dbReference type="ChEBI" id="CHEBI:58199"/>
    </ligand>
</feature>
<feature type="binding site" evidence="10">
    <location>
        <position position="617"/>
    </location>
    <ligand>
        <name>Zn(2+)</name>
        <dbReference type="ChEBI" id="CHEBI:29105"/>
        <note>catalytic</note>
    </ligand>
</feature>
<evidence type="ECO:0000313" key="16">
    <source>
        <dbReference type="EMBL" id="AJD90290.1"/>
    </source>
</evidence>
<evidence type="ECO:0000256" key="11">
    <source>
        <dbReference type="PIRSR" id="PIRSR000382-1"/>
    </source>
</evidence>
<feature type="binding site" evidence="10 11">
    <location>
        <position position="537"/>
    </location>
    <ligand>
        <name>5-methyltetrahydropteroyltri-L-glutamate</name>
        <dbReference type="ChEBI" id="CHEBI:58207"/>
    </ligand>
</feature>
<protein>
    <recommendedName>
        <fullName evidence="10">5-methyltetrahydropteroyltriglutamate--homocysteine methyltransferase</fullName>
        <ecNumber evidence="10">2.1.1.14</ecNumber>
    </recommendedName>
    <alternativeName>
        <fullName evidence="10">Cobalamin-independent methionine synthase</fullName>
    </alternativeName>
    <alternativeName>
        <fullName evidence="10">Methionine synthase, vitamin-B12 independent isozyme</fullName>
    </alternativeName>
</protein>
<dbReference type="CDD" id="cd03311">
    <property type="entry name" value="CIMS_C_terminal_like"/>
    <property type="match status" value="1"/>
</dbReference>
<dbReference type="EMBL" id="CP009416">
    <property type="protein sequence ID" value="AJD90290.1"/>
    <property type="molecule type" value="Genomic_DNA"/>
</dbReference>
<dbReference type="PIRSF" id="PIRSF000382">
    <property type="entry name" value="MeTrfase_B12_ind"/>
    <property type="match status" value="1"/>
</dbReference>
<dbReference type="HOGENOM" id="CLU_013175_0_0_9"/>
<feature type="binding site" evidence="10 11">
    <location>
        <position position="575"/>
    </location>
    <ligand>
        <name>L-homocysteine</name>
        <dbReference type="ChEBI" id="CHEBI:58199"/>
    </ligand>
</feature>
<keyword evidence="7 10" id="KW-0479">Metal-binding</keyword>
<feature type="binding site" evidence="12">
    <location>
        <position position="619"/>
    </location>
    <ligand>
        <name>Zn(2+)</name>
        <dbReference type="ChEBI" id="CHEBI:29105"/>
        <label>1</label>
        <note>catalytic</note>
    </ligand>
</feature>
<dbReference type="Pfam" id="PF01717">
    <property type="entry name" value="Meth_synt_2"/>
    <property type="match status" value="1"/>
</dbReference>
<feature type="binding site" evidence="11">
    <location>
        <position position="115"/>
    </location>
    <ligand>
        <name>5-methyltetrahydropteroyltri-L-glutamate</name>
        <dbReference type="ChEBI" id="CHEBI:58207"/>
    </ligand>
</feature>
<feature type="binding site" evidence="10 11">
    <location>
        <begin position="407"/>
        <end position="409"/>
    </location>
    <ligand>
        <name>L-methionine</name>
        <dbReference type="ChEBI" id="CHEBI:57844"/>
    </ligand>
</feature>
<dbReference type="Pfam" id="PF08267">
    <property type="entry name" value="Meth_synt_1"/>
    <property type="match status" value="1"/>
</dbReference>
<dbReference type="UniPathway" id="UPA00051">
    <property type="reaction ID" value="UER00082"/>
</dbReference>
<organism evidence="16 17">
    <name type="scientific">Jeotgalibacillus malaysiensis</name>
    <dbReference type="NCBI Taxonomy" id="1508404"/>
    <lineage>
        <taxon>Bacteria</taxon>
        <taxon>Bacillati</taxon>
        <taxon>Bacillota</taxon>
        <taxon>Bacilli</taxon>
        <taxon>Bacillales</taxon>
        <taxon>Caryophanaceae</taxon>
        <taxon>Jeotgalibacillus</taxon>
    </lineage>
</organism>
<feature type="binding site" evidence="12">
    <location>
        <position position="617"/>
    </location>
    <ligand>
        <name>Zn(2+)</name>
        <dbReference type="ChEBI" id="CHEBI:29105"/>
        <label>1</label>
        <note>catalytic</note>
    </ligand>
</feature>
<feature type="binding site" evidence="10">
    <location>
        <position position="581"/>
    </location>
    <ligand>
        <name>5-methyltetrahydropteroyltri-L-glutamate</name>
        <dbReference type="ChEBI" id="CHEBI:58207"/>
    </ligand>
</feature>
<feature type="domain" description="Cobalamin-independent methionine synthase MetE C-terminal/archaeal" evidence="14">
    <location>
        <begin position="402"/>
        <end position="724"/>
    </location>
</feature>
<evidence type="ECO:0000256" key="4">
    <source>
        <dbReference type="ARBA" id="ARBA00022603"/>
    </source>
</evidence>
<gene>
    <name evidence="10" type="primary">metE</name>
    <name evidence="16" type="ORF">JMA_09730</name>
</gene>
<dbReference type="SUPFAM" id="SSF51726">
    <property type="entry name" value="UROD/MetE-like"/>
    <property type="match status" value="2"/>
</dbReference>
<dbReference type="PANTHER" id="PTHR30519">
    <property type="entry name" value="5-METHYLTETRAHYDROPTEROYLTRIGLUTAMATE--HOMOCYSTEINE METHYLTRANSFERASE"/>
    <property type="match status" value="1"/>
</dbReference>
<feature type="binding site" evidence="10">
    <location>
        <position position="641"/>
    </location>
    <ligand>
        <name>Zn(2+)</name>
        <dbReference type="ChEBI" id="CHEBI:29105"/>
        <note>catalytic</note>
    </ligand>
</feature>
<keyword evidence="8 10" id="KW-0862">Zinc</keyword>
<comment type="cofactor">
    <cofactor evidence="10">
        <name>Zn(2+)</name>
        <dbReference type="ChEBI" id="CHEBI:29105"/>
    </cofactor>
    <text evidence="10">Binds 1 zinc ion per subunit.</text>
</comment>
<feature type="binding site" evidence="12">
    <location>
        <position position="702"/>
    </location>
    <ligand>
        <name>Zn(2+)</name>
        <dbReference type="ChEBI" id="CHEBI:29105"/>
        <label>1</label>
        <note>catalytic</note>
    </ligand>
</feature>
<dbReference type="GO" id="GO:0009086">
    <property type="term" value="P:methionine biosynthetic process"/>
    <property type="evidence" value="ECO:0007669"/>
    <property type="project" value="UniProtKB-UniRule"/>
</dbReference>
<dbReference type="InterPro" id="IPR013215">
    <property type="entry name" value="Cbl-indep_Met_Synth_N"/>
</dbReference>
<feature type="domain" description="Cobalamin-independent methionine synthase MetE N-terminal" evidence="15">
    <location>
        <begin position="5"/>
        <end position="309"/>
    </location>
</feature>
<feature type="binding site" evidence="12">
    <location>
        <position position="641"/>
    </location>
    <ligand>
        <name>Zn(2+)</name>
        <dbReference type="ChEBI" id="CHEBI:29105"/>
        <label>1</label>
        <note>catalytic</note>
    </ligand>
</feature>
<feature type="binding site" evidence="10">
    <location>
        <begin position="17"/>
        <end position="20"/>
    </location>
    <ligand>
        <name>5-methyltetrahydropteroyltri-L-glutamate</name>
        <dbReference type="ChEBI" id="CHEBI:58207"/>
    </ligand>
</feature>
<evidence type="ECO:0000256" key="10">
    <source>
        <dbReference type="HAMAP-Rule" id="MF_00172"/>
    </source>
</evidence>
<comment type="pathway">
    <text evidence="2 10">Amino-acid biosynthesis; L-methionine biosynthesis via de novo pathway; L-methionine from L-homocysteine (MetE route): step 1/1.</text>
</comment>
<dbReference type="NCBIfam" id="NF003556">
    <property type="entry name" value="PRK05222.1"/>
    <property type="match status" value="1"/>
</dbReference>
<dbReference type="AlphaFoldDB" id="A0A0B5AIU6"/>
<comment type="catalytic activity">
    <reaction evidence="10">
        <text>5-methyltetrahydropteroyltri-L-glutamate + L-homocysteine = tetrahydropteroyltri-L-glutamate + L-methionine</text>
        <dbReference type="Rhea" id="RHEA:21196"/>
        <dbReference type="ChEBI" id="CHEBI:57844"/>
        <dbReference type="ChEBI" id="CHEBI:58140"/>
        <dbReference type="ChEBI" id="CHEBI:58199"/>
        <dbReference type="ChEBI" id="CHEBI:58207"/>
        <dbReference type="EC" id="2.1.1.14"/>
    </reaction>
</comment>
<evidence type="ECO:0000256" key="3">
    <source>
        <dbReference type="ARBA" id="ARBA00009553"/>
    </source>
</evidence>
<evidence type="ECO:0000256" key="9">
    <source>
        <dbReference type="ARBA" id="ARBA00023167"/>
    </source>
</evidence>
<evidence type="ECO:0000256" key="13">
    <source>
        <dbReference type="PIRSR" id="PIRSR000382-3"/>
    </source>
</evidence>
<dbReference type="GO" id="GO:0008270">
    <property type="term" value="F:zinc ion binding"/>
    <property type="evidence" value="ECO:0007669"/>
    <property type="project" value="InterPro"/>
</dbReference>
<evidence type="ECO:0000256" key="7">
    <source>
        <dbReference type="ARBA" id="ARBA00022723"/>
    </source>
</evidence>
<keyword evidence="10" id="KW-0677">Repeat</keyword>
<evidence type="ECO:0000256" key="8">
    <source>
        <dbReference type="ARBA" id="ARBA00022833"/>
    </source>
</evidence>
<evidence type="ECO:0000256" key="6">
    <source>
        <dbReference type="ARBA" id="ARBA00022679"/>
    </source>
</evidence>
<feature type="active site" description="Proton donor" evidence="10 13">
    <location>
        <position position="670"/>
    </location>
</feature>
<keyword evidence="17" id="KW-1185">Reference proteome</keyword>
<keyword evidence="5 10" id="KW-0028">Amino-acid biosynthesis</keyword>
<evidence type="ECO:0000259" key="14">
    <source>
        <dbReference type="Pfam" id="PF01717"/>
    </source>
</evidence>
<keyword evidence="9 10" id="KW-0486">Methionine biosynthesis</keyword>
<dbReference type="EC" id="2.1.1.14" evidence="10"/>
<feature type="binding site" evidence="10 11">
    <location>
        <begin position="491"/>
        <end position="492"/>
    </location>
    <ligand>
        <name>5-methyltetrahydropteroyltri-L-glutamate</name>
        <dbReference type="ChEBI" id="CHEBI:58207"/>
    </ligand>
</feature>
<feature type="binding site" evidence="10">
    <location>
        <position position="619"/>
    </location>
    <ligand>
        <name>Zn(2+)</name>
        <dbReference type="ChEBI" id="CHEBI:29105"/>
        <note>catalytic</note>
    </ligand>
</feature>
<dbReference type="InterPro" id="IPR002629">
    <property type="entry name" value="Met_Synth_C/arc"/>
</dbReference>
<dbReference type="GO" id="GO:0032259">
    <property type="term" value="P:methylation"/>
    <property type="evidence" value="ECO:0007669"/>
    <property type="project" value="UniProtKB-KW"/>
</dbReference>
<dbReference type="Proteomes" id="UP000031449">
    <property type="component" value="Chromosome"/>
</dbReference>
<comment type="function">
    <text evidence="1 10">Catalyzes the transfer of a methyl group from 5-methyltetrahydrofolate to homocysteine resulting in methionine formation.</text>
</comment>
<evidence type="ECO:0000256" key="5">
    <source>
        <dbReference type="ARBA" id="ARBA00022605"/>
    </source>
</evidence>
<proteinExistence type="inferred from homology"/>
<dbReference type="OrthoDB" id="244285at2"/>
<evidence type="ECO:0000256" key="1">
    <source>
        <dbReference type="ARBA" id="ARBA00002777"/>
    </source>
</evidence>
<evidence type="ECO:0000256" key="12">
    <source>
        <dbReference type="PIRSR" id="PIRSR000382-2"/>
    </source>
</evidence>
<dbReference type="CDD" id="cd03312">
    <property type="entry name" value="CIMS_N_terminal_like"/>
    <property type="match status" value="1"/>
</dbReference>
<dbReference type="STRING" id="1508404.JMA_09730"/>
<dbReference type="Gene3D" id="3.20.20.210">
    <property type="match status" value="2"/>
</dbReference>
<comment type="cofactor">
    <cofactor evidence="12">
        <name>Zn(2+)</name>
        <dbReference type="ChEBI" id="CHEBI:29105"/>
    </cofactor>
    <text evidence="12">Binds 2 Zn(2+) ions per subunit.</text>
</comment>
<feature type="binding site" evidence="12">
    <location>
        <position position="632"/>
    </location>
    <ligand>
        <name>Zn(2+)</name>
        <dbReference type="ChEBI" id="CHEBI:29105"/>
        <label>1</label>
        <note>catalytic</note>
    </ligand>
</feature>
<comment type="similarity">
    <text evidence="3 10">Belongs to the vitamin-B12 independent methionine synthase family.</text>
</comment>
<evidence type="ECO:0000313" key="17">
    <source>
        <dbReference type="Proteomes" id="UP000031449"/>
    </source>
</evidence>
<feature type="binding site" evidence="11">
    <location>
        <position position="20"/>
    </location>
    <ligand>
        <name>5-methyltetrahydropteroyltri-L-glutamate</name>
        <dbReference type="ChEBI" id="CHEBI:58207"/>
    </ligand>
</feature>
<feature type="binding site" evidence="10">
    <location>
        <position position="702"/>
    </location>
    <ligand>
        <name>Zn(2+)</name>
        <dbReference type="ChEBI" id="CHEBI:29105"/>
        <note>catalytic</note>
    </ligand>
</feature>
<dbReference type="InterPro" id="IPR006276">
    <property type="entry name" value="Cobalamin-indep_Met_synthase"/>
</dbReference>
<sequence length="735" mass="83793">MTLKTSSIGYPRIGENREWKKGLERHWKGEISYDQLAKELKEIRLSSIKKQHEAGIDLVPVGDFSMYDHVLDATLLFGLEPERFRDLPNQEKRFAIARGTKELPAAEMTKWFNTNYHYIVPELNEESKPQLQHNHLLEWYLEAKEELGIDTKPVLIGPVTLLKLSKGQFDQQKLLDRLLVEYGKLLNELTKAGASFIQLDEPVLVLDQDESVMNDIKKSYQTLRETAPEASIWLQTYFGSVEGLHQLYELPLDVIGLDAVDGEEKLLAQLKANHFPGNKKLALGVINGRNVWKADEKRVKKVVEQVLASVDQSHLILQPSCSLLHVPVTLKNETDLSSDIIHKLAFADEKLVELKRFASRQWSEGESAGREATGAPVLNVPDRRVPYEERVKAQQHFNLPLFPVTTIGSFPQSVELRQKRRDWKKGQLADEAFQHFIREQIAKWIRLQEELNLDVLVHGEFERNDMVEYFGEKLEGMAFTKNGWVQSYGSRCVKPPLIHDDIWWEKPMTLEETVYAQSLTDKPVKGMLTGPITIAKWSFVREDRPSEHVFYQLAHAIRQEVLSLEKAGIRMIQVDEPAIREGLPLKKADQDDYIHTAVKAFRIATSSVQPSTQIHTHMCYSSFEDSMPMISDMDADVISIEFSRSHGDLLTAFSTHGYQNGIGPGVYDIHSPRIPSVKEMTAQLHKALSVLPAKLLWVNPDCGLKTRSGQEVLEALENMVQAAEQVRAETMERSR</sequence>
<feature type="binding site" evidence="10 11">
    <location>
        <position position="460"/>
    </location>
    <ligand>
        <name>L-methionine</name>
        <dbReference type="ChEBI" id="CHEBI:57844"/>
    </ligand>
</feature>
<keyword evidence="4 10" id="KW-0489">Methyltransferase</keyword>
<dbReference type="GO" id="GO:0003871">
    <property type="term" value="F:5-methyltetrahydropteroyltriglutamate-homocysteine S-methyltransferase activity"/>
    <property type="evidence" value="ECO:0007669"/>
    <property type="project" value="UniProtKB-UniRule"/>
</dbReference>
<feature type="binding site" evidence="10">
    <location>
        <position position="110"/>
    </location>
    <ligand>
        <name>5-methyltetrahydropteroyltri-L-glutamate</name>
        <dbReference type="ChEBI" id="CHEBI:58207"/>
    </ligand>
</feature>
<accession>A0A0B5AIU6</accession>
<reference evidence="16 17" key="1">
    <citation type="submission" date="2014-08" db="EMBL/GenBank/DDBJ databases">
        <title>Complete genome of a marine bacteria Jeotgalibacillus malaysiensis.</title>
        <authorList>
            <person name="Yaakop A.S."/>
            <person name="Chan K.-G."/>
            <person name="Goh K.M."/>
        </authorList>
    </citation>
    <scope>NUCLEOTIDE SEQUENCE [LARGE SCALE GENOMIC DNA]</scope>
    <source>
        <strain evidence="16 17">D5</strain>
    </source>
</reference>
<keyword evidence="6 10" id="KW-0808">Transferase</keyword>
<dbReference type="InterPro" id="IPR038071">
    <property type="entry name" value="UROD/MetE-like_sf"/>
</dbReference>
<evidence type="ECO:0000259" key="15">
    <source>
        <dbReference type="Pfam" id="PF08267"/>
    </source>
</evidence>
<dbReference type="HAMAP" id="MF_00172">
    <property type="entry name" value="Meth_synth"/>
    <property type="match status" value="1"/>
</dbReference>
<feature type="binding site" evidence="10 11">
    <location>
        <position position="575"/>
    </location>
    <ligand>
        <name>L-methionine</name>
        <dbReference type="ChEBI" id="CHEBI:57844"/>
    </ligand>
</feature>
<dbReference type="KEGG" id="jeo:JMA_09730"/>
<evidence type="ECO:0000256" key="2">
    <source>
        <dbReference type="ARBA" id="ARBA00004681"/>
    </source>
</evidence>